<comment type="caution">
    <text evidence="8">The sequence shown here is derived from an EMBL/GenBank/DDBJ whole genome shotgun (WGS) entry which is preliminary data.</text>
</comment>
<keyword evidence="4 5" id="KW-0720">Serine protease</keyword>
<feature type="compositionally biased region" description="Pro residues" evidence="6">
    <location>
        <begin position="329"/>
        <end position="340"/>
    </location>
</feature>
<dbReference type="EMBL" id="BNEB01000002">
    <property type="protein sequence ID" value="GHI60427.1"/>
    <property type="molecule type" value="Genomic_DNA"/>
</dbReference>
<dbReference type="Pfam" id="PF00082">
    <property type="entry name" value="Peptidase_S8"/>
    <property type="match status" value="1"/>
</dbReference>
<feature type="domain" description="Peptidase S8/S53" evidence="7">
    <location>
        <begin position="39"/>
        <end position="273"/>
    </location>
</feature>
<gene>
    <name evidence="8" type="ORF">Saso_20770</name>
</gene>
<evidence type="ECO:0000256" key="1">
    <source>
        <dbReference type="ARBA" id="ARBA00011073"/>
    </source>
</evidence>
<evidence type="ECO:0000256" key="5">
    <source>
        <dbReference type="PROSITE-ProRule" id="PRU01240"/>
    </source>
</evidence>
<dbReference type="InterPro" id="IPR023827">
    <property type="entry name" value="Peptidase_S8_Asp-AS"/>
</dbReference>
<dbReference type="InterPro" id="IPR036852">
    <property type="entry name" value="Peptidase_S8/S53_dom_sf"/>
</dbReference>
<dbReference type="CDD" id="cd07492">
    <property type="entry name" value="Peptidases_S8_8"/>
    <property type="match status" value="1"/>
</dbReference>
<evidence type="ECO:0000313" key="9">
    <source>
        <dbReference type="Proteomes" id="UP000649259"/>
    </source>
</evidence>
<dbReference type="SUPFAM" id="SSF52743">
    <property type="entry name" value="Subtilisin-like"/>
    <property type="match status" value="1"/>
</dbReference>
<dbReference type="InterPro" id="IPR034067">
    <property type="entry name" value="Serine_protease_KerA-like_dom"/>
</dbReference>
<dbReference type="InterPro" id="IPR000209">
    <property type="entry name" value="Peptidase_S8/S53_dom"/>
</dbReference>
<keyword evidence="3 5" id="KW-0378">Hydrolase</keyword>
<evidence type="ECO:0000313" key="8">
    <source>
        <dbReference type="EMBL" id="GHI60427.1"/>
    </source>
</evidence>
<dbReference type="Proteomes" id="UP000649259">
    <property type="component" value="Unassembled WGS sequence"/>
</dbReference>
<reference evidence="9" key="1">
    <citation type="submission" date="2023-07" db="EMBL/GenBank/DDBJ databases">
        <title>Whole genome shotgun sequence of Streptomyces cacaoi subsp. asoensis NBRC 13813.</title>
        <authorList>
            <person name="Komaki H."/>
            <person name="Tamura T."/>
        </authorList>
    </citation>
    <scope>NUCLEOTIDE SEQUENCE [LARGE SCALE GENOMIC DNA]</scope>
    <source>
        <strain evidence="9">NBRC 13813</strain>
    </source>
</reference>
<evidence type="ECO:0000256" key="6">
    <source>
        <dbReference type="SAM" id="MobiDB-lite"/>
    </source>
</evidence>
<evidence type="ECO:0000259" key="7">
    <source>
        <dbReference type="Pfam" id="PF00082"/>
    </source>
</evidence>
<evidence type="ECO:0000256" key="4">
    <source>
        <dbReference type="ARBA" id="ARBA00022825"/>
    </source>
</evidence>
<feature type="region of interest" description="Disordered" evidence="6">
    <location>
        <begin position="271"/>
        <end position="340"/>
    </location>
</feature>
<keyword evidence="9" id="KW-1185">Reference proteome</keyword>
<feature type="active site" description="Charge relay system" evidence="5">
    <location>
        <position position="88"/>
    </location>
</feature>
<dbReference type="PANTHER" id="PTHR43806">
    <property type="entry name" value="PEPTIDASE S8"/>
    <property type="match status" value="1"/>
</dbReference>
<sequence>MTNALSWGLGDRRPDDIRVPAAAMGGPVTPDWAWGGSTGRGVRVCIVDSGVERDHLMVGRVASAHVVVEGDDGRPRTVPSDSGDACGHGTACAGIVREVAPDCELHSVRVLGERFTGTGDFLLAGLRWAVEQGFDVINMSLSTTHERFLRELHELADEAYFRRCVVVASAHNSPVVSFPWRFSSVVSVGSHQEDDTGLHLYNPDPPVEFYAKGQDVRVAWLDNCVTRTTGNSFATPRVAGLCALILAKHPALTVFQLKTVLYLTAANVRVPDRADGTTPTPADPVTAAAAPPRPGSGADPVGDGLAHAHGAGPPAAPGDDGQRHDGRPGSPPPPETEPEK</sequence>
<protein>
    <recommendedName>
        <fullName evidence="7">Peptidase S8/S53 domain-containing protein</fullName>
    </recommendedName>
</protein>
<comment type="similarity">
    <text evidence="1 5">Belongs to the peptidase S8 family.</text>
</comment>
<feature type="active site" description="Charge relay system" evidence="5">
    <location>
        <position position="232"/>
    </location>
</feature>
<evidence type="ECO:0000256" key="2">
    <source>
        <dbReference type="ARBA" id="ARBA00022670"/>
    </source>
</evidence>
<dbReference type="PRINTS" id="PR00723">
    <property type="entry name" value="SUBTILISIN"/>
</dbReference>
<dbReference type="InterPro" id="IPR050131">
    <property type="entry name" value="Peptidase_S8_subtilisin-like"/>
</dbReference>
<accession>A0ABQ3RX67</accession>
<name>A0ABQ3RX67_9ACTN</name>
<dbReference type="Gene3D" id="3.40.50.200">
    <property type="entry name" value="Peptidase S8/S53 domain"/>
    <property type="match status" value="1"/>
</dbReference>
<organism evidence="8 9">
    <name type="scientific">Streptomyces asoensis</name>
    <dbReference type="NCBI Taxonomy" id="249586"/>
    <lineage>
        <taxon>Bacteria</taxon>
        <taxon>Bacillati</taxon>
        <taxon>Actinomycetota</taxon>
        <taxon>Actinomycetes</taxon>
        <taxon>Kitasatosporales</taxon>
        <taxon>Streptomycetaceae</taxon>
        <taxon>Streptomyces</taxon>
    </lineage>
</organism>
<feature type="compositionally biased region" description="Low complexity" evidence="6">
    <location>
        <begin position="276"/>
        <end position="319"/>
    </location>
</feature>
<proteinExistence type="inferred from homology"/>
<dbReference type="PANTHER" id="PTHR43806:SF11">
    <property type="entry name" value="CEREVISIN-RELATED"/>
    <property type="match status" value="1"/>
</dbReference>
<evidence type="ECO:0000256" key="3">
    <source>
        <dbReference type="ARBA" id="ARBA00022801"/>
    </source>
</evidence>
<dbReference type="InterPro" id="IPR015500">
    <property type="entry name" value="Peptidase_S8_subtilisin-rel"/>
</dbReference>
<dbReference type="PROSITE" id="PS00136">
    <property type="entry name" value="SUBTILASE_ASP"/>
    <property type="match status" value="1"/>
</dbReference>
<keyword evidence="2 5" id="KW-0645">Protease</keyword>
<feature type="active site" description="Charge relay system" evidence="5">
    <location>
        <position position="48"/>
    </location>
</feature>
<dbReference type="PROSITE" id="PS51892">
    <property type="entry name" value="SUBTILASE"/>
    <property type="match status" value="1"/>
</dbReference>